<dbReference type="Gene3D" id="1.10.8.480">
    <property type="match status" value="1"/>
</dbReference>
<dbReference type="Proteomes" id="UP000199752">
    <property type="component" value="Chromosome 6"/>
</dbReference>
<dbReference type="EMBL" id="LN877952">
    <property type="protein sequence ID" value="CUV06519.1"/>
    <property type="molecule type" value="Genomic_DNA"/>
</dbReference>
<evidence type="ECO:0000256" key="2">
    <source>
        <dbReference type="ARBA" id="ARBA00022603"/>
    </source>
</evidence>
<dbReference type="FunFam" id="3.40.50.150:FF:000081">
    <property type="entry name" value="rRNA adenine N(6)-methyltransferase"/>
    <property type="match status" value="1"/>
</dbReference>
<evidence type="ECO:0000256" key="4">
    <source>
        <dbReference type="ARBA" id="ARBA00022691"/>
    </source>
</evidence>
<sequence length="385" mass="43436">MVVIRKEYLIKNRPNKLNINELSGKVIKNGSGIQKQTSNSQNSSHNKGGGSSFVNVILDKKKGQHLLKNTGILDKIILAADIKPTDTVLEIGPGTGNLTMRLLPLARKVIAFDIDPRMVAEVKKRSVNLGFSNLEVREGDALRSSFGDFDVCTANLPYQISSPFVFKLLSLQNKYRCAVLMFQEEFALRLLAEPGEKHYCRLSVNTKLFSKVTRVCKVAPGSFNPPPKVNSMVVKFEPKKIPVSVNFREWDGLMRICFSRKKKTIRANFNNSSVLNILENNYKVWSSINQKDPCADMPFKTFIFKILEDSGLSSKRGFNVDINEYFRLLFEFNKNGVHFVNIIQGNASNDNSDNFDFLFSNAESDLDENMEGNNNSSDDEFNMTD</sequence>
<dbReference type="Pfam" id="PF00398">
    <property type="entry name" value="RrnaAD"/>
    <property type="match status" value="1"/>
</dbReference>
<dbReference type="EC" id="2.1.1.-" evidence="7"/>
<feature type="binding site" evidence="6">
    <location>
        <position position="92"/>
    </location>
    <ligand>
        <name>S-adenosyl-L-methionine</name>
        <dbReference type="ChEBI" id="CHEBI:59789"/>
    </ligand>
</feature>
<keyword evidence="4 6" id="KW-0949">S-adenosyl-L-methionine</keyword>
<dbReference type="SUPFAM" id="SSF53335">
    <property type="entry name" value="S-adenosyl-L-methionine-dependent methyltransferases"/>
    <property type="match status" value="1"/>
</dbReference>
<reference evidence="9" key="1">
    <citation type="submission" date="2015-08" db="EMBL/GenBank/DDBJ databases">
        <authorList>
            <person name="Babu N.S."/>
            <person name="Beckwith C.J."/>
            <person name="Beseler K.G."/>
            <person name="Brison A."/>
            <person name="Carone J.V."/>
            <person name="Caskin T.P."/>
            <person name="Diamond M."/>
            <person name="Durham M.E."/>
            <person name="Foxe J.M."/>
            <person name="Go M."/>
            <person name="Henderson B.A."/>
            <person name="Jones I.B."/>
            <person name="McGettigan J.A."/>
            <person name="Micheletti S.J."/>
            <person name="Nasrallah M.E."/>
            <person name="Ortiz D."/>
            <person name="Piller C.R."/>
            <person name="Privatt S.R."/>
            <person name="Schneider S.L."/>
            <person name="Sharp S."/>
            <person name="Smith T.C."/>
            <person name="Stanton J.D."/>
            <person name="Ullery H.E."/>
            <person name="Wilson R.J."/>
            <person name="Serrano M.G."/>
            <person name="Buck G."/>
            <person name="Lee V."/>
            <person name="Wang Y."/>
            <person name="Carvalho R."/>
            <person name="Voegtly L."/>
            <person name="Shi R."/>
            <person name="Duckworth R."/>
            <person name="Johnson A."/>
            <person name="Loviza R."/>
            <person name="Walstead R."/>
            <person name="Shah Z."/>
            <person name="Kiflezghi M."/>
            <person name="Wade K."/>
            <person name="Ball S.L."/>
            <person name="Bradley K.W."/>
            <person name="Asai D.J."/>
            <person name="Bowman C.A."/>
            <person name="Russell D.A."/>
            <person name="Pope W.H."/>
            <person name="Jacobs-Sera D."/>
            <person name="Hendrix R.W."/>
            <person name="Hatfull G.F."/>
        </authorList>
    </citation>
    <scope>NUCLEOTIDE SEQUENCE [LARGE SCALE GENOMIC DNA]</scope>
</reference>
<dbReference type="AlphaFoldDB" id="A0A0S4THX8"/>
<dbReference type="CDD" id="cd02440">
    <property type="entry name" value="AdoMet_MTases"/>
    <property type="match status" value="1"/>
</dbReference>
<feature type="binding site" evidence="6">
    <location>
        <position position="140"/>
    </location>
    <ligand>
        <name>S-adenosyl-L-methionine</name>
        <dbReference type="ChEBI" id="CHEBI:59789"/>
    </ligand>
</feature>
<keyword evidence="1 7" id="KW-0698">rRNA processing</keyword>
<evidence type="ECO:0000256" key="5">
    <source>
        <dbReference type="ARBA" id="ARBA00022884"/>
    </source>
</evidence>
<dbReference type="InterPro" id="IPR029063">
    <property type="entry name" value="SAM-dependent_MTases_sf"/>
</dbReference>
<dbReference type="VEuPathDB" id="CryptoDB:ChTU502y2012_406g0200"/>
<dbReference type="GO" id="GO:0000179">
    <property type="term" value="F:rRNA (adenine-N6,N6-)-dimethyltransferase activity"/>
    <property type="evidence" value="ECO:0007669"/>
    <property type="project" value="UniProtKB-UniRule"/>
</dbReference>
<dbReference type="InterPro" id="IPR001737">
    <property type="entry name" value="KsgA/Erm"/>
</dbReference>
<dbReference type="InterPro" id="IPR020598">
    <property type="entry name" value="rRNA_Ade_methylase_Trfase_N"/>
</dbReference>
<feature type="binding site" evidence="6">
    <location>
        <position position="113"/>
    </location>
    <ligand>
        <name>S-adenosyl-L-methionine</name>
        <dbReference type="ChEBI" id="CHEBI:59789"/>
    </ligand>
</feature>
<evidence type="ECO:0000259" key="8">
    <source>
        <dbReference type="SMART" id="SM00650"/>
    </source>
</evidence>
<evidence type="ECO:0000256" key="1">
    <source>
        <dbReference type="ARBA" id="ARBA00022552"/>
    </source>
</evidence>
<dbReference type="PANTHER" id="PTHR11727">
    <property type="entry name" value="DIMETHYLADENOSINE TRANSFERASE"/>
    <property type="match status" value="1"/>
</dbReference>
<dbReference type="SMART" id="SM00650">
    <property type="entry name" value="rADc"/>
    <property type="match status" value="1"/>
</dbReference>
<accession>A0A0S4THX8</accession>
<keyword evidence="2 6" id="KW-0489">Methyltransferase</keyword>
<dbReference type="Gene3D" id="3.40.50.150">
    <property type="entry name" value="Vaccinia Virus protein VP39"/>
    <property type="match status" value="1"/>
</dbReference>
<proteinExistence type="inferred from homology"/>
<dbReference type="VEuPathDB" id="CryptoDB:GY17_00000092"/>
<dbReference type="NCBIfam" id="TIGR00755">
    <property type="entry name" value="ksgA"/>
    <property type="match status" value="1"/>
</dbReference>
<name>A0A0S4THX8_CRYHO</name>
<comment type="similarity">
    <text evidence="6 7">Belongs to the class I-like SAM-binding methyltransferase superfamily. rRNA adenine N(6)-methyltransferase family.</text>
</comment>
<dbReference type="InterPro" id="IPR011530">
    <property type="entry name" value="rRNA_adenine_dimethylase"/>
</dbReference>
<gene>
    <name evidence="9" type="ORF">CHUDEA6_930</name>
</gene>
<feature type="binding site" evidence="6">
    <location>
        <position position="67"/>
    </location>
    <ligand>
        <name>S-adenosyl-L-methionine</name>
        <dbReference type="ChEBI" id="CHEBI:59789"/>
    </ligand>
</feature>
<keyword evidence="3 6" id="KW-0808">Transferase</keyword>
<dbReference type="VEuPathDB" id="CryptoDB:CHUDEA6_930"/>
<protein>
    <recommendedName>
        <fullName evidence="7">rRNA adenine N(6)-methyltransferase</fullName>
        <ecNumber evidence="7">2.1.1.-</ecNumber>
    </recommendedName>
</protein>
<organism evidence="9">
    <name type="scientific">Cryptosporidium hominis</name>
    <dbReference type="NCBI Taxonomy" id="237895"/>
    <lineage>
        <taxon>Eukaryota</taxon>
        <taxon>Sar</taxon>
        <taxon>Alveolata</taxon>
        <taxon>Apicomplexa</taxon>
        <taxon>Conoidasida</taxon>
        <taxon>Coccidia</taxon>
        <taxon>Eucoccidiorida</taxon>
        <taxon>Eimeriorina</taxon>
        <taxon>Cryptosporidiidae</taxon>
        <taxon>Cryptosporidium</taxon>
    </lineage>
</organism>
<dbReference type="OrthoDB" id="74991at2759"/>
<dbReference type="PANTHER" id="PTHR11727:SF7">
    <property type="entry name" value="DIMETHYLADENOSINE TRANSFERASE-RELATED"/>
    <property type="match status" value="1"/>
</dbReference>
<evidence type="ECO:0000256" key="3">
    <source>
        <dbReference type="ARBA" id="ARBA00022679"/>
    </source>
</evidence>
<keyword evidence="5 6" id="KW-0694">RNA-binding</keyword>
<feature type="binding site" evidence="6">
    <location>
        <position position="155"/>
    </location>
    <ligand>
        <name>S-adenosyl-L-methionine</name>
        <dbReference type="ChEBI" id="CHEBI:59789"/>
    </ligand>
</feature>
<feature type="domain" description="Ribosomal RNA adenine methylase transferase N-terminal" evidence="8">
    <location>
        <begin position="72"/>
        <end position="240"/>
    </location>
</feature>
<dbReference type="GO" id="GO:0003723">
    <property type="term" value="F:RNA binding"/>
    <property type="evidence" value="ECO:0007669"/>
    <property type="project" value="UniProtKB-UniRule"/>
</dbReference>
<feature type="binding site" evidence="6">
    <location>
        <position position="65"/>
    </location>
    <ligand>
        <name>S-adenosyl-L-methionine</name>
        <dbReference type="ChEBI" id="CHEBI:59789"/>
    </ligand>
</feature>
<evidence type="ECO:0000256" key="6">
    <source>
        <dbReference type="PROSITE-ProRule" id="PRU01026"/>
    </source>
</evidence>
<evidence type="ECO:0000256" key="7">
    <source>
        <dbReference type="RuleBase" id="RU362106"/>
    </source>
</evidence>
<evidence type="ECO:0000313" key="9">
    <source>
        <dbReference type="EMBL" id="CUV06519.1"/>
    </source>
</evidence>
<dbReference type="PROSITE" id="PS51689">
    <property type="entry name" value="SAM_RNA_A_N6_MT"/>
    <property type="match status" value="1"/>
</dbReference>